<dbReference type="EMBL" id="PFEV01000163">
    <property type="protein sequence ID" value="PIV70757.1"/>
    <property type="molecule type" value="Genomic_DNA"/>
</dbReference>
<evidence type="ECO:0000313" key="5">
    <source>
        <dbReference type="EMBL" id="PIV70757.1"/>
    </source>
</evidence>
<dbReference type="Gene3D" id="3.90.550.10">
    <property type="entry name" value="Spore Coat Polysaccharide Biosynthesis Protein SpsA, Chain A"/>
    <property type="match status" value="1"/>
</dbReference>
<dbReference type="PANTHER" id="PTHR43179">
    <property type="entry name" value="RHAMNOSYLTRANSFERASE WBBL"/>
    <property type="match status" value="1"/>
</dbReference>
<gene>
    <name evidence="5" type="ORF">COW57_03500</name>
</gene>
<dbReference type="Proteomes" id="UP000228762">
    <property type="component" value="Unassembled WGS sequence"/>
</dbReference>
<protein>
    <recommendedName>
        <fullName evidence="4">Glycosyltransferase 2-like domain-containing protein</fullName>
    </recommendedName>
</protein>
<dbReference type="AlphaFoldDB" id="A0A2M7EJK3"/>
<comment type="caution">
    <text evidence="5">The sequence shown here is derived from an EMBL/GenBank/DDBJ whole genome shotgun (WGS) entry which is preliminary data.</text>
</comment>
<feature type="domain" description="Glycosyltransferase 2-like" evidence="4">
    <location>
        <begin position="9"/>
        <end position="191"/>
    </location>
</feature>
<keyword evidence="2" id="KW-0328">Glycosyltransferase</keyword>
<dbReference type="InterPro" id="IPR001173">
    <property type="entry name" value="Glyco_trans_2-like"/>
</dbReference>
<proteinExistence type="inferred from homology"/>
<dbReference type="GO" id="GO:0016757">
    <property type="term" value="F:glycosyltransferase activity"/>
    <property type="evidence" value="ECO:0007669"/>
    <property type="project" value="UniProtKB-KW"/>
</dbReference>
<sequence>MNHMKKLAIITVIFRNYTILDDYFATLSKQTDTDFHVYVLDLTPKPQNYTYPPFVTYIHNKNEGYAYGINQGVKKALEDGYELFAAMNCDVTVKENFVENIKKSLKTNPTSITGAKIYYFPGFEYHKERYSEKEKGKIFWYAGGVVDWKNVFTTHRGVDEVDKGQYEKMEKTTFITGCFMAYDKSVIEKIGYWDESYFLFYEDADYCARALAAKIPLIYDPSIVLWHKNGQSTSGAASLFQQQYLEKNRLKFGLKYAPWKTKFHLLKNFFFQKYIKIK</sequence>
<dbReference type="SUPFAM" id="SSF53448">
    <property type="entry name" value="Nucleotide-diphospho-sugar transferases"/>
    <property type="match status" value="1"/>
</dbReference>
<evidence type="ECO:0000256" key="1">
    <source>
        <dbReference type="ARBA" id="ARBA00006739"/>
    </source>
</evidence>
<dbReference type="InterPro" id="IPR029044">
    <property type="entry name" value="Nucleotide-diphossugar_trans"/>
</dbReference>
<evidence type="ECO:0000256" key="2">
    <source>
        <dbReference type="ARBA" id="ARBA00022676"/>
    </source>
</evidence>
<name>A0A2M7EJK3_9BACT</name>
<evidence type="ECO:0000313" key="6">
    <source>
        <dbReference type="Proteomes" id="UP000228762"/>
    </source>
</evidence>
<dbReference type="PANTHER" id="PTHR43179:SF12">
    <property type="entry name" value="GALACTOFURANOSYLTRANSFERASE GLFT2"/>
    <property type="match status" value="1"/>
</dbReference>
<organism evidence="5 6">
    <name type="scientific">Candidatus Roizmanbacteria bacterium CG17_big_fil_post_rev_8_21_14_2_50_39_7</name>
    <dbReference type="NCBI Taxonomy" id="1974858"/>
    <lineage>
        <taxon>Bacteria</taxon>
        <taxon>Candidatus Roizmaniibacteriota</taxon>
    </lineage>
</organism>
<evidence type="ECO:0000256" key="3">
    <source>
        <dbReference type="ARBA" id="ARBA00022679"/>
    </source>
</evidence>
<dbReference type="Pfam" id="PF00535">
    <property type="entry name" value="Glycos_transf_2"/>
    <property type="match status" value="1"/>
</dbReference>
<comment type="similarity">
    <text evidence="1">Belongs to the glycosyltransferase 2 family.</text>
</comment>
<keyword evidence="3" id="KW-0808">Transferase</keyword>
<reference evidence="6" key="1">
    <citation type="submission" date="2017-09" db="EMBL/GenBank/DDBJ databases">
        <title>Depth-based differentiation of microbial function through sediment-hosted aquifers and enrichment of novel symbionts in the deep terrestrial subsurface.</title>
        <authorList>
            <person name="Probst A.J."/>
            <person name="Ladd B."/>
            <person name="Jarett J.K."/>
            <person name="Geller-Mcgrath D.E."/>
            <person name="Sieber C.M.K."/>
            <person name="Emerson J.B."/>
            <person name="Anantharaman K."/>
            <person name="Thomas B.C."/>
            <person name="Malmstrom R."/>
            <person name="Stieglmeier M."/>
            <person name="Klingl A."/>
            <person name="Woyke T."/>
            <person name="Ryan C.M."/>
            <person name="Banfield J.F."/>
        </authorList>
    </citation>
    <scope>NUCLEOTIDE SEQUENCE [LARGE SCALE GENOMIC DNA]</scope>
</reference>
<accession>A0A2M7EJK3</accession>
<evidence type="ECO:0000259" key="4">
    <source>
        <dbReference type="Pfam" id="PF00535"/>
    </source>
</evidence>